<dbReference type="AlphaFoldDB" id="A0A8J4XFW0"/>
<evidence type="ECO:0000313" key="2">
    <source>
        <dbReference type="EMBL" id="KAF5906000.1"/>
    </source>
</evidence>
<proteinExistence type="predicted"/>
<reference evidence="2" key="1">
    <citation type="submission" date="2020-07" db="EMBL/GenBank/DDBJ databases">
        <title>Clarias magur genome sequencing, assembly and annotation.</title>
        <authorList>
            <person name="Kushwaha B."/>
            <person name="Kumar R."/>
            <person name="Das P."/>
            <person name="Joshi C.G."/>
            <person name="Kumar D."/>
            <person name="Nagpure N.S."/>
            <person name="Pandey M."/>
            <person name="Agarwal S."/>
            <person name="Srivastava S."/>
            <person name="Singh M."/>
            <person name="Sahoo L."/>
            <person name="Jayasankar P."/>
            <person name="Meher P.K."/>
            <person name="Koringa P.G."/>
            <person name="Iquebal M.A."/>
            <person name="Das S.P."/>
            <person name="Bit A."/>
            <person name="Patnaik S."/>
            <person name="Patel N."/>
            <person name="Shah T.M."/>
            <person name="Hinsu A."/>
            <person name="Jena J.K."/>
        </authorList>
    </citation>
    <scope>NUCLEOTIDE SEQUENCE</scope>
    <source>
        <strain evidence="2">CIFAMagur01</strain>
        <tissue evidence="2">Testis</tissue>
    </source>
</reference>
<accession>A0A8J4XFW0</accession>
<dbReference type="EMBL" id="QNUK01000038">
    <property type="protein sequence ID" value="KAF5906000.1"/>
    <property type="molecule type" value="Genomic_DNA"/>
</dbReference>
<gene>
    <name evidence="2" type="ORF">DAT39_004270</name>
</gene>
<feature type="region of interest" description="Disordered" evidence="1">
    <location>
        <begin position="42"/>
        <end position="82"/>
    </location>
</feature>
<dbReference type="Proteomes" id="UP000727407">
    <property type="component" value="Unassembled WGS sequence"/>
</dbReference>
<organism evidence="2 3">
    <name type="scientific">Clarias magur</name>
    <name type="common">Asian catfish</name>
    <name type="synonym">Macropteronotus magur</name>
    <dbReference type="NCBI Taxonomy" id="1594786"/>
    <lineage>
        <taxon>Eukaryota</taxon>
        <taxon>Metazoa</taxon>
        <taxon>Chordata</taxon>
        <taxon>Craniata</taxon>
        <taxon>Vertebrata</taxon>
        <taxon>Euteleostomi</taxon>
        <taxon>Actinopterygii</taxon>
        <taxon>Neopterygii</taxon>
        <taxon>Teleostei</taxon>
        <taxon>Ostariophysi</taxon>
        <taxon>Siluriformes</taxon>
        <taxon>Clariidae</taxon>
        <taxon>Clarias</taxon>
    </lineage>
</organism>
<sequence>MATEPRVERAWSEMMEVETEMPHSLHSTAAALSSEAHPLNSPFHTLISKSQHSGSGEIEHDSWKDKELGSQERSDYTAEESNALVMLFEEKNPDKGM</sequence>
<keyword evidence="3" id="KW-1185">Reference proteome</keyword>
<evidence type="ECO:0000313" key="3">
    <source>
        <dbReference type="Proteomes" id="UP000727407"/>
    </source>
</evidence>
<comment type="caution">
    <text evidence="2">The sequence shown here is derived from an EMBL/GenBank/DDBJ whole genome shotgun (WGS) entry which is preliminary data.</text>
</comment>
<name>A0A8J4XFW0_CLAMG</name>
<protein>
    <submittedName>
        <fullName evidence="2">Uncharacterized protein</fullName>
    </submittedName>
</protein>
<evidence type="ECO:0000256" key="1">
    <source>
        <dbReference type="SAM" id="MobiDB-lite"/>
    </source>
</evidence>
<feature type="compositionally biased region" description="Basic and acidic residues" evidence="1">
    <location>
        <begin position="57"/>
        <end position="76"/>
    </location>
</feature>